<keyword evidence="1" id="KW-0998">Cell outer membrane</keyword>
<dbReference type="InterPro" id="IPR023996">
    <property type="entry name" value="TonB-dep_OMP_SusC/RagA"/>
</dbReference>
<sequence length="1143" mass="126442">MKIYDFKSYWNSSMGKKIILSMKLTVILLTTVLLHVNASTIAQKKVTLSETNAKLETVLKSIKKQTGYNLLIISTNIDAAKPVTINVKKASLEAVLATCFINQPLTYVLEPGTIIVKERASLPVKKSMVSFKVSGSVKDEMELPIPGVSVRVMGTDKGTVTGNTGKYSIEVELKDSLIFAYVGYKTQKVAVRGIDDINVVLRAEENNLKDVVVVGYGTQKKESVVSSISSVKGEQLRFPTRDLTNNIAGQVSGVLAIQRSGEPGYDNSEFWIRGISTFAGGSSPLILVDGVPRKISDIEPDEIETFSVLKDAAATAVYGAEGANGVILITSKRGKVQKAVISFRTEHSIAKPTRLPEFVGSVDYLNLYNEALANDGLSPIFSEELIDKYRNQVDPDLYPNTNWMDELLKKTTANHRYTLNARGGTEKARYFVSGAYYGESGIFKDDPSNRYDTNIGLKRYNLRSNVDLDVSKSTTVSVDLSGQYLMTNYPGIGTGSIFRQMLLTPPYVFPAVYSDGTIATYRQERDANMRNPYNQLMNSGYAKEWRSGIQSNVRIVQKLNFITEGLSLRGNVSYDYDGFFGSRRSYNPSRYFATGRDANGKLIFSKTFSGTPDLGAAGASSSSVKKIYMESSLNYNRTFGKHTLGAMGLYMQKETQNHDDPLPFRKQSVVGRVTYGYDDRYFVEGNFGYTGSEAFAKEFRFGFFPAVGVGYQVSNEKFYPEALKQVLSNLKLRASIGRTGNDNTGTARFLYRPTYTMDAAGFNQGISSAGGVNGLGAGIVEGRFEAPYLVWEIEDKQNYGVNLGLFNGRIEIEADYFKSERSGILLQRKTIPNLAGFRSAPWQNFGKVKNHGIDGTINARQNFGEFKLSGRGTFTFARNKITEFDELKQPYPWMATTGTRVGEQVLYIADGLYTNDDFTISNNSNGTKSYKLKPGLPTPTLGGLIGPGDIKYKDLNGDGKIDAYDRQRGGHSYPDKPEIVYGFGLNAEYKGFYASAFFQGTSNTSVILGGATPEGWYPFAWGNDQSNYRTFALDRWTEANPNQNALMPRIHSGGTNNANNTVASTFWLRSGNFLRLKNVEVGYNLPKSFLKKVLLQTARVYVMGYNLGVWDDVKYWDPEVGNANGGNAYPLPSTYTFGLEVTF</sequence>
<dbReference type="InterPro" id="IPR023997">
    <property type="entry name" value="TonB-dep_OMP_SusC/RagA_CS"/>
</dbReference>
<dbReference type="InterPro" id="IPR008969">
    <property type="entry name" value="CarboxyPept-like_regulatory"/>
</dbReference>
<dbReference type="InterPro" id="IPR039426">
    <property type="entry name" value="TonB-dep_rcpt-like"/>
</dbReference>
<dbReference type="InterPro" id="IPR012910">
    <property type="entry name" value="Plug_dom"/>
</dbReference>
<evidence type="ECO:0000256" key="1">
    <source>
        <dbReference type="PROSITE-ProRule" id="PRU01360"/>
    </source>
</evidence>
<evidence type="ECO:0000313" key="4">
    <source>
        <dbReference type="Proteomes" id="UP000636110"/>
    </source>
</evidence>
<keyword evidence="1" id="KW-0472">Membrane</keyword>
<dbReference type="NCBIfam" id="TIGR04056">
    <property type="entry name" value="OMP_RagA_SusC"/>
    <property type="match status" value="1"/>
</dbReference>
<feature type="domain" description="TonB-dependent receptor plug" evidence="2">
    <location>
        <begin position="221"/>
        <end position="326"/>
    </location>
</feature>
<evidence type="ECO:0000313" key="3">
    <source>
        <dbReference type="EMBL" id="MBB2149736.1"/>
    </source>
</evidence>
<keyword evidence="4" id="KW-1185">Reference proteome</keyword>
<proteinExistence type="inferred from homology"/>
<evidence type="ECO:0000259" key="2">
    <source>
        <dbReference type="Pfam" id="PF07715"/>
    </source>
</evidence>
<keyword evidence="1" id="KW-0813">Transport</keyword>
<dbReference type="EMBL" id="WNXC01000004">
    <property type="protein sequence ID" value="MBB2149736.1"/>
    <property type="molecule type" value="Genomic_DNA"/>
</dbReference>
<dbReference type="Gene3D" id="2.170.130.10">
    <property type="entry name" value="TonB-dependent receptor, plug domain"/>
    <property type="match status" value="1"/>
</dbReference>
<gene>
    <name evidence="3" type="ORF">GM920_12580</name>
</gene>
<dbReference type="Pfam" id="PF07715">
    <property type="entry name" value="Plug"/>
    <property type="match status" value="1"/>
</dbReference>
<accession>A0ABR6EWT1</accession>
<comment type="subcellular location">
    <subcellularLocation>
        <location evidence="1">Cell outer membrane</location>
        <topology evidence="1">Multi-pass membrane protein</topology>
    </subcellularLocation>
</comment>
<dbReference type="Pfam" id="PF13715">
    <property type="entry name" value="CarbopepD_reg_2"/>
    <property type="match status" value="1"/>
</dbReference>
<dbReference type="SUPFAM" id="SSF56935">
    <property type="entry name" value="Porins"/>
    <property type="match status" value="1"/>
</dbReference>
<dbReference type="RefSeq" id="WP_182957730.1">
    <property type="nucleotide sequence ID" value="NZ_WNXC01000004.1"/>
</dbReference>
<organism evidence="3 4">
    <name type="scientific">Pedobacter gandavensis</name>
    <dbReference type="NCBI Taxonomy" id="2679963"/>
    <lineage>
        <taxon>Bacteria</taxon>
        <taxon>Pseudomonadati</taxon>
        <taxon>Bacteroidota</taxon>
        <taxon>Sphingobacteriia</taxon>
        <taxon>Sphingobacteriales</taxon>
        <taxon>Sphingobacteriaceae</taxon>
        <taxon>Pedobacter</taxon>
    </lineage>
</organism>
<dbReference type="PROSITE" id="PS52016">
    <property type="entry name" value="TONB_DEPENDENT_REC_3"/>
    <property type="match status" value="1"/>
</dbReference>
<reference evidence="3 4" key="1">
    <citation type="submission" date="2019-11" db="EMBL/GenBank/DDBJ databases">
        <title>Description of Pedobacter sp. LMG 31462T.</title>
        <authorList>
            <person name="Carlier A."/>
            <person name="Qi S."/>
            <person name="Vandamme P."/>
        </authorList>
    </citation>
    <scope>NUCLEOTIDE SEQUENCE [LARGE SCALE GENOMIC DNA]</scope>
    <source>
        <strain evidence="3 4">LMG 31462</strain>
    </source>
</reference>
<keyword evidence="1" id="KW-1134">Transmembrane beta strand</keyword>
<dbReference type="InterPro" id="IPR037066">
    <property type="entry name" value="Plug_dom_sf"/>
</dbReference>
<dbReference type="Gene3D" id="2.60.40.1120">
    <property type="entry name" value="Carboxypeptidase-like, regulatory domain"/>
    <property type="match status" value="1"/>
</dbReference>
<comment type="similarity">
    <text evidence="1">Belongs to the TonB-dependent receptor family.</text>
</comment>
<comment type="caution">
    <text evidence="3">The sequence shown here is derived from an EMBL/GenBank/DDBJ whole genome shotgun (WGS) entry which is preliminary data.</text>
</comment>
<dbReference type="NCBIfam" id="TIGR04057">
    <property type="entry name" value="SusC_RagA_signa"/>
    <property type="match status" value="1"/>
</dbReference>
<name>A0ABR6EWT1_9SPHI</name>
<protein>
    <submittedName>
        <fullName evidence="3">SusC/RagA family TonB-linked outer membrane protein</fullName>
    </submittedName>
</protein>
<keyword evidence="1" id="KW-0812">Transmembrane</keyword>
<dbReference type="Proteomes" id="UP000636110">
    <property type="component" value="Unassembled WGS sequence"/>
</dbReference>
<dbReference type="SUPFAM" id="SSF49464">
    <property type="entry name" value="Carboxypeptidase regulatory domain-like"/>
    <property type="match status" value="1"/>
</dbReference>